<accession>A0A5M8PZX2</accession>
<evidence type="ECO:0000313" key="2">
    <source>
        <dbReference type="Proteomes" id="UP000324767"/>
    </source>
</evidence>
<protein>
    <submittedName>
        <fullName evidence="1">Uncharacterized protein</fullName>
    </submittedName>
</protein>
<dbReference type="EMBL" id="VXIT01000003">
    <property type="protein sequence ID" value="KAA6414218.1"/>
    <property type="molecule type" value="Genomic_DNA"/>
</dbReference>
<reference evidence="1 2" key="1">
    <citation type="submission" date="2019-09" db="EMBL/GenBank/DDBJ databases">
        <title>The hologenome of the rock-dwelling lichen Lasallia pustulata.</title>
        <authorList>
            <person name="Greshake Tzovaras B."/>
            <person name="Segers F."/>
            <person name="Bicker A."/>
            <person name="Dal Grande F."/>
            <person name="Otte J."/>
            <person name="Hankeln T."/>
            <person name="Schmitt I."/>
            <person name="Ebersberger I."/>
        </authorList>
    </citation>
    <scope>NUCLEOTIDE SEQUENCE [LARGE SCALE GENOMIC DNA]</scope>
    <source>
        <strain evidence="1">A1-1</strain>
    </source>
</reference>
<evidence type="ECO:0000313" key="1">
    <source>
        <dbReference type="EMBL" id="KAA6414218.1"/>
    </source>
</evidence>
<name>A0A5M8PZX2_9LECA</name>
<proteinExistence type="predicted"/>
<comment type="caution">
    <text evidence="1">The sequence shown here is derived from an EMBL/GenBank/DDBJ whole genome shotgun (WGS) entry which is preliminary data.</text>
</comment>
<sequence length="171" mass="20464">MHTLKWIRTVLKRLLRRPWTTQEKIRMASIDAIERLTGGYRASIEAKKEQLESAMELYSMTHNENHKCLTRKFELQRARLFVPTHKYNRMEQDIASRSQLMARYMRTSRGLVRELRHTLKLEEWMVAELSSLKTLKSPTLETRLPLLVDLFEEKLEQVENFLWEEDFGSPQ</sequence>
<dbReference type="Proteomes" id="UP000324767">
    <property type="component" value="Unassembled WGS sequence"/>
</dbReference>
<organism evidence="1 2">
    <name type="scientific">Lasallia pustulata</name>
    <dbReference type="NCBI Taxonomy" id="136370"/>
    <lineage>
        <taxon>Eukaryota</taxon>
        <taxon>Fungi</taxon>
        <taxon>Dikarya</taxon>
        <taxon>Ascomycota</taxon>
        <taxon>Pezizomycotina</taxon>
        <taxon>Lecanoromycetes</taxon>
        <taxon>OSLEUM clade</taxon>
        <taxon>Umbilicariomycetidae</taxon>
        <taxon>Umbilicariales</taxon>
        <taxon>Umbilicariaceae</taxon>
        <taxon>Lasallia</taxon>
    </lineage>
</organism>
<gene>
    <name evidence="1" type="ORF">FRX48_02581</name>
</gene>
<dbReference type="AlphaFoldDB" id="A0A5M8PZX2"/>